<feature type="signal peptide" evidence="1">
    <location>
        <begin position="1"/>
        <end position="21"/>
    </location>
</feature>
<evidence type="ECO:0000256" key="1">
    <source>
        <dbReference type="SAM" id="SignalP"/>
    </source>
</evidence>
<comment type="caution">
    <text evidence="2">The sequence shown here is derived from an EMBL/GenBank/DDBJ whole genome shotgun (WGS) entry which is preliminary data.</text>
</comment>
<evidence type="ECO:0000313" key="3">
    <source>
        <dbReference type="Proteomes" id="UP000076661"/>
    </source>
</evidence>
<feature type="chain" id="PRO_5007890548" evidence="1">
    <location>
        <begin position="22"/>
        <end position="344"/>
    </location>
</feature>
<evidence type="ECO:0000313" key="2">
    <source>
        <dbReference type="EMBL" id="KZN67363.1"/>
    </source>
</evidence>
<protein>
    <submittedName>
        <fullName evidence="2">Uncharacterized protein</fullName>
    </submittedName>
</protein>
<sequence>MLKRCIALFTFSCLLLLNACSEPPRTLSFDEFFRSIQALNWFAISDAARAQNEGLTKAMPFDEHYLRSRHELLHSVDMARLSEEQRESIKYLKIQERYPERFFAWPPHTDVIKHTYKEVSDESLDEWLKLVLARLKAGRESQVILSRLERTQLLDYLAESRFDSAHKQALEQYLSEYKARSGIGLYQLPNGKEWYQSKLNYYSSQTHDPYELATFLSARVTAVNGSIEFSGSTESRFPAILAITAAYCDAMPGLNWRDSYVDIKRTLANCYERIPLSKWKVLAVVAEVDLGIHLYAWSQDQAMHRLQSRLALNDAQAHALLKNIAFYPATNMAILPYIKALSTI</sequence>
<reference evidence="2 3" key="1">
    <citation type="submission" date="2013-07" db="EMBL/GenBank/DDBJ databases">
        <title>Comparative Genomic and Metabolomic Analysis of Twelve Strains of Pseudoalteromonas luteoviolacea.</title>
        <authorList>
            <person name="Vynne N.G."/>
            <person name="Mansson M."/>
            <person name="Gram L."/>
        </authorList>
    </citation>
    <scope>NUCLEOTIDE SEQUENCE [LARGE SCALE GENOMIC DNA]</scope>
    <source>
        <strain evidence="2 3">S4060-1</strain>
    </source>
</reference>
<dbReference type="Proteomes" id="UP000076661">
    <property type="component" value="Unassembled WGS sequence"/>
</dbReference>
<keyword evidence="1" id="KW-0732">Signal</keyword>
<accession>A0A167N2M6</accession>
<gene>
    <name evidence="2" type="ORF">N478_17520</name>
</gene>
<dbReference type="RefSeq" id="WP_081225450.1">
    <property type="nucleotide sequence ID" value="NZ_AUXX01000014.1"/>
</dbReference>
<dbReference type="EMBL" id="AUXX01000014">
    <property type="protein sequence ID" value="KZN67363.1"/>
    <property type="molecule type" value="Genomic_DNA"/>
</dbReference>
<name>A0A167N2M6_9GAMM</name>
<dbReference type="PATRIC" id="fig|1365257.3.peg.2200"/>
<organism evidence="2 3">
    <name type="scientific">Pseudoalteromonas luteoviolacea S4060-1</name>
    <dbReference type="NCBI Taxonomy" id="1365257"/>
    <lineage>
        <taxon>Bacteria</taxon>
        <taxon>Pseudomonadati</taxon>
        <taxon>Pseudomonadota</taxon>
        <taxon>Gammaproteobacteria</taxon>
        <taxon>Alteromonadales</taxon>
        <taxon>Pseudoalteromonadaceae</taxon>
        <taxon>Pseudoalteromonas</taxon>
    </lineage>
</organism>
<dbReference type="AlphaFoldDB" id="A0A167N2M6"/>
<proteinExistence type="predicted"/>